<sequence>MNGDSPHGGQPWSVDLLADLHADGGDRSRLDADALAVLAALDATQAELAALPPMRMPDDVAARIDAALAAEAAARSATQSPVTPHQLPAPAAGPVPPVVPQVTTTGAMPPGTSPQPPVPLRPAAGPMTPPHASAPVAPVVDLAEARRRRNRLLGIAGGLLTAAAVAVGVVVVTVPGGSTGGTPQAIPNTSIQTDPQNNGPLTLHSGDLPGAGAKAIGAQDYGPFTDAGKLRACLVANGLDAGAKPIFGRRATVDGKPAVMLLLPTGKAVHYQLLVVGTDCAAGNPATLANTTIGG</sequence>
<organism evidence="3 4">
    <name type="scientific">Kutzneria kofuensis</name>
    <dbReference type="NCBI Taxonomy" id="103725"/>
    <lineage>
        <taxon>Bacteria</taxon>
        <taxon>Bacillati</taxon>
        <taxon>Actinomycetota</taxon>
        <taxon>Actinomycetes</taxon>
        <taxon>Pseudonocardiales</taxon>
        <taxon>Pseudonocardiaceae</taxon>
        <taxon>Kutzneria</taxon>
    </lineage>
</organism>
<evidence type="ECO:0000313" key="3">
    <source>
        <dbReference type="EMBL" id="MBB5892660.1"/>
    </source>
</evidence>
<keyword evidence="2" id="KW-1133">Transmembrane helix</keyword>
<feature type="region of interest" description="Disordered" evidence="1">
    <location>
        <begin position="75"/>
        <end position="117"/>
    </location>
</feature>
<proteinExistence type="predicted"/>
<gene>
    <name evidence="3" type="ORF">BJ998_003856</name>
</gene>
<accession>A0A7W9KHS6</accession>
<comment type="caution">
    <text evidence="3">The sequence shown here is derived from an EMBL/GenBank/DDBJ whole genome shotgun (WGS) entry which is preliminary data.</text>
</comment>
<evidence type="ECO:0000313" key="4">
    <source>
        <dbReference type="Proteomes" id="UP000585638"/>
    </source>
</evidence>
<dbReference type="RefSeq" id="WP_184863542.1">
    <property type="nucleotide sequence ID" value="NZ_BAAAWY010000001.1"/>
</dbReference>
<dbReference type="Proteomes" id="UP000585638">
    <property type="component" value="Unassembled WGS sequence"/>
</dbReference>
<name>A0A7W9KHS6_9PSEU</name>
<dbReference type="AlphaFoldDB" id="A0A7W9KHS6"/>
<keyword evidence="4" id="KW-1185">Reference proteome</keyword>
<protein>
    <submittedName>
        <fullName evidence="3">Uncharacterized protein</fullName>
    </submittedName>
</protein>
<evidence type="ECO:0000256" key="2">
    <source>
        <dbReference type="SAM" id="Phobius"/>
    </source>
</evidence>
<keyword evidence="2" id="KW-0472">Membrane</keyword>
<reference evidence="3 4" key="1">
    <citation type="submission" date="2020-08" db="EMBL/GenBank/DDBJ databases">
        <title>Sequencing the genomes of 1000 actinobacteria strains.</title>
        <authorList>
            <person name="Klenk H.-P."/>
        </authorList>
    </citation>
    <scope>NUCLEOTIDE SEQUENCE [LARGE SCALE GENOMIC DNA]</scope>
    <source>
        <strain evidence="3 4">DSM 43851</strain>
    </source>
</reference>
<keyword evidence="2" id="KW-0812">Transmembrane</keyword>
<feature type="transmembrane region" description="Helical" evidence="2">
    <location>
        <begin position="152"/>
        <end position="174"/>
    </location>
</feature>
<dbReference type="EMBL" id="JACHIR010000001">
    <property type="protein sequence ID" value="MBB5892660.1"/>
    <property type="molecule type" value="Genomic_DNA"/>
</dbReference>
<evidence type="ECO:0000256" key="1">
    <source>
        <dbReference type="SAM" id="MobiDB-lite"/>
    </source>
</evidence>